<gene>
    <name evidence="2" type="ORF">GBG18_02425</name>
    <name evidence="1" type="ORF">GBG19_06130</name>
</gene>
<comment type="caution">
    <text evidence="1">The sequence shown here is derived from an EMBL/GenBank/DDBJ whole genome shotgun (WGS) entry which is preliminary data.</text>
</comment>
<name>A0A6L4WTT2_9BACT</name>
<dbReference type="AlphaFoldDB" id="A0A6L4WTT2"/>
<evidence type="ECO:0000313" key="4">
    <source>
        <dbReference type="Proteomes" id="UP000472839"/>
    </source>
</evidence>
<keyword evidence="3" id="KW-1185">Reference proteome</keyword>
<evidence type="ECO:0000313" key="2">
    <source>
        <dbReference type="EMBL" id="KAB7892499.1"/>
    </source>
</evidence>
<proteinExistence type="predicted"/>
<dbReference type="Proteomes" id="UP000472839">
    <property type="component" value="Unassembled WGS sequence"/>
</dbReference>
<dbReference type="EMBL" id="WFKK01000013">
    <property type="protein sequence ID" value="KAB7889486.1"/>
    <property type="molecule type" value="Genomic_DNA"/>
</dbReference>
<evidence type="ECO:0008006" key="5">
    <source>
        <dbReference type="Google" id="ProtNLM"/>
    </source>
</evidence>
<dbReference type="Proteomes" id="UP000461010">
    <property type="component" value="Unassembled WGS sequence"/>
</dbReference>
<accession>A0A6L4WTT2</accession>
<dbReference type="EMBL" id="WFKJ01000004">
    <property type="protein sequence ID" value="KAB7892499.1"/>
    <property type="molecule type" value="Genomic_DNA"/>
</dbReference>
<organism evidence="1 4">
    <name type="scientific">Poseidonibacter ostreae</name>
    <dbReference type="NCBI Taxonomy" id="2654171"/>
    <lineage>
        <taxon>Bacteria</taxon>
        <taxon>Pseudomonadati</taxon>
        <taxon>Campylobacterota</taxon>
        <taxon>Epsilonproteobacteria</taxon>
        <taxon>Campylobacterales</taxon>
        <taxon>Arcobacteraceae</taxon>
        <taxon>Poseidonibacter</taxon>
    </lineage>
</organism>
<dbReference type="RefSeq" id="WP_152188063.1">
    <property type="nucleotide sequence ID" value="NZ_WFKJ01000004.1"/>
</dbReference>
<evidence type="ECO:0000313" key="3">
    <source>
        <dbReference type="Proteomes" id="UP000461010"/>
    </source>
</evidence>
<sequence length="268" mass="31632">MKKLLIFNILLSTFFFSSLLFANSSVLIINSYHKGYEFSDKIVYGLEKVLYKHQDIDFNILYMDSKRITSKEYYKNLKNLYKVQLQNRNYDLVIAVDRFAYDFVLENYNEFFSKESILAVGIENFSQEKAKKYNVENKVSALLEKRDLDSNVKLIETIIPTIKKLYVINDKSINAKHTEPLIKELFDNFHNKYELIYLREDNLKNLEKRFSKYEENSAILFIRFYKNSDGKLNKNQAIAKFIKNSKVPVFITDSILIKKALLVGKLLI</sequence>
<reference evidence="3 4" key="1">
    <citation type="submission" date="2019-10" db="EMBL/GenBank/DDBJ databases">
        <title>Poseidonibacter ostreae sp. nov., isolated from the gut of the Ostrea denselamellosa.</title>
        <authorList>
            <person name="Choi A."/>
        </authorList>
    </citation>
    <scope>NUCLEOTIDE SEQUENCE [LARGE SCALE GENOMIC DNA]</scope>
    <source>
        <strain evidence="1 4">SJOD-M-33</strain>
        <strain evidence="2 3">SJOD-M-5</strain>
    </source>
</reference>
<evidence type="ECO:0000313" key="1">
    <source>
        <dbReference type="EMBL" id="KAB7889486.1"/>
    </source>
</evidence>
<protein>
    <recommendedName>
        <fullName evidence="5">Histidine kinase</fullName>
    </recommendedName>
</protein>